<protein>
    <submittedName>
        <fullName evidence="2">Uncharacterized protein</fullName>
    </submittedName>
</protein>
<name>A0A1A9WHA9_9MUSC</name>
<sequence>MLLRSGKLTYCRTLSEIRNLYYTCLVIISVLYILQNDKTTSKFVEYNSGCSAIFGIILFTTDSSLSGNIDSFLSLLKRRKKNKELVACVCVSQNFINSTKLLNVGEL</sequence>
<reference evidence="2" key="2">
    <citation type="submission" date="2020-05" db="UniProtKB">
        <authorList>
            <consortium name="EnsemblMetazoa"/>
        </authorList>
    </citation>
    <scope>IDENTIFICATION</scope>
    <source>
        <strain evidence="2">IAEA</strain>
    </source>
</reference>
<organism evidence="2 3">
    <name type="scientific">Glossina brevipalpis</name>
    <dbReference type="NCBI Taxonomy" id="37001"/>
    <lineage>
        <taxon>Eukaryota</taxon>
        <taxon>Metazoa</taxon>
        <taxon>Ecdysozoa</taxon>
        <taxon>Arthropoda</taxon>
        <taxon>Hexapoda</taxon>
        <taxon>Insecta</taxon>
        <taxon>Pterygota</taxon>
        <taxon>Neoptera</taxon>
        <taxon>Endopterygota</taxon>
        <taxon>Diptera</taxon>
        <taxon>Brachycera</taxon>
        <taxon>Muscomorpha</taxon>
        <taxon>Hippoboscoidea</taxon>
        <taxon>Glossinidae</taxon>
        <taxon>Glossina</taxon>
    </lineage>
</organism>
<keyword evidence="1" id="KW-0472">Membrane</keyword>
<evidence type="ECO:0000313" key="3">
    <source>
        <dbReference type="Proteomes" id="UP000091820"/>
    </source>
</evidence>
<evidence type="ECO:0000313" key="2">
    <source>
        <dbReference type="EnsemblMetazoa" id="GBRI019678-PA"/>
    </source>
</evidence>
<keyword evidence="1" id="KW-1133">Transmembrane helix</keyword>
<keyword evidence="1" id="KW-0812">Transmembrane</keyword>
<proteinExistence type="predicted"/>
<dbReference type="EnsemblMetazoa" id="GBRI019678-RA">
    <property type="protein sequence ID" value="GBRI019678-PA"/>
    <property type="gene ID" value="GBRI019678"/>
</dbReference>
<dbReference type="AlphaFoldDB" id="A0A1A9WHA9"/>
<feature type="transmembrane region" description="Helical" evidence="1">
    <location>
        <begin position="55"/>
        <end position="76"/>
    </location>
</feature>
<reference evidence="3" key="1">
    <citation type="submission" date="2014-03" db="EMBL/GenBank/DDBJ databases">
        <authorList>
            <person name="Aksoy S."/>
            <person name="Warren W."/>
            <person name="Wilson R.K."/>
        </authorList>
    </citation>
    <scope>NUCLEOTIDE SEQUENCE [LARGE SCALE GENOMIC DNA]</scope>
    <source>
        <strain evidence="3">IAEA</strain>
    </source>
</reference>
<accession>A0A1A9WHA9</accession>
<evidence type="ECO:0000256" key="1">
    <source>
        <dbReference type="SAM" id="Phobius"/>
    </source>
</evidence>
<dbReference type="VEuPathDB" id="VectorBase:GBRI019678"/>
<keyword evidence="3" id="KW-1185">Reference proteome</keyword>
<dbReference type="Proteomes" id="UP000091820">
    <property type="component" value="Unassembled WGS sequence"/>
</dbReference>
<feature type="transmembrane region" description="Helical" evidence="1">
    <location>
        <begin position="20"/>
        <end position="35"/>
    </location>
</feature>